<dbReference type="AlphaFoldDB" id="A0A0R3M8I9"/>
<dbReference type="InterPro" id="IPR012337">
    <property type="entry name" value="RNaseH-like_sf"/>
</dbReference>
<accession>A0A0R3M8I9</accession>
<keyword evidence="3" id="KW-1185">Reference proteome</keyword>
<sequence>MVTRASSCLRRAAEGGRAKIVRYGRFLANENVTLEALLAGWGEQTAVAAAGRHVLAIQDTSEINFRTKPERRRGLGEIGKGTGHGLLLHAMAAVDAESDACLGLVAGKIWTRQGRVTVPHDKRPLEQKESERWISTAYRAKQVLSAAAMVTVIDDREGDIFAKWASVSAANFHLLTRSMHDRVLADGASMYATAAGWPIVDAATIDVVARADRPARRAKLVLRLGRVTLKRPQNASADLPRTVELALIEVAEVDAPAGVEPLQWYLLTTHEVSDVASAWRIVNWYKRRWIIEQLFRLIKTQGLQLEDSRIETADRLLKLTAITAKAAVMILQLVQARDGRSAEPASNAFNEAQIKLLAALATKYEGRTKLQSNPHRPQSMAWASWIIARLGGWDGYPRTKPGPITMRHGLQYFLGVASAWETLKDVRIN</sequence>
<dbReference type="RefSeq" id="WP_057848487.1">
    <property type="nucleotide sequence ID" value="NZ_LLXX01000012.1"/>
</dbReference>
<gene>
    <name evidence="2" type="ORF">CP49_41810</name>
</gene>
<organism evidence="2 3">
    <name type="scientific">Bradyrhizobium valentinum</name>
    <dbReference type="NCBI Taxonomy" id="1518501"/>
    <lineage>
        <taxon>Bacteria</taxon>
        <taxon>Pseudomonadati</taxon>
        <taxon>Pseudomonadota</taxon>
        <taxon>Alphaproteobacteria</taxon>
        <taxon>Hyphomicrobiales</taxon>
        <taxon>Nitrobacteraceae</taxon>
        <taxon>Bradyrhizobium</taxon>
    </lineage>
</organism>
<dbReference type="GO" id="GO:0004803">
    <property type="term" value="F:transposase activity"/>
    <property type="evidence" value="ECO:0007669"/>
    <property type="project" value="InterPro"/>
</dbReference>
<dbReference type="PANTHER" id="PTHR37319">
    <property type="entry name" value="TRANSPOSASE"/>
    <property type="match status" value="1"/>
</dbReference>
<dbReference type="PANTHER" id="PTHR37319:SF1">
    <property type="entry name" value="TRANSPOSASE TN5 DIMERISATION DOMAIN-CONTAINING PROTEIN"/>
    <property type="match status" value="1"/>
</dbReference>
<evidence type="ECO:0000313" key="2">
    <source>
        <dbReference type="EMBL" id="KRR13923.1"/>
    </source>
</evidence>
<evidence type="ECO:0000259" key="1">
    <source>
        <dbReference type="Pfam" id="PF01609"/>
    </source>
</evidence>
<name>A0A0R3M8I9_9BRAD</name>
<dbReference type="GO" id="GO:0006313">
    <property type="term" value="P:DNA transposition"/>
    <property type="evidence" value="ECO:0007669"/>
    <property type="project" value="InterPro"/>
</dbReference>
<dbReference type="STRING" id="1518501.CQ10_10595"/>
<feature type="domain" description="Transposase IS4-like" evidence="1">
    <location>
        <begin position="214"/>
        <end position="319"/>
    </location>
</feature>
<comment type="caution">
    <text evidence="2">The sequence shown here is derived from an EMBL/GenBank/DDBJ whole genome shotgun (WGS) entry which is preliminary data.</text>
</comment>
<dbReference type="GO" id="GO:0003677">
    <property type="term" value="F:DNA binding"/>
    <property type="evidence" value="ECO:0007669"/>
    <property type="project" value="InterPro"/>
</dbReference>
<dbReference type="Gene3D" id="1.10.740.10">
    <property type="entry name" value="Transferase Inhibitor Protein From Tn5, Chain"/>
    <property type="match status" value="1"/>
</dbReference>
<reference evidence="2 3" key="1">
    <citation type="submission" date="2014-03" db="EMBL/GenBank/DDBJ databases">
        <title>Bradyrhizobium valentinum sp. nov., isolated from effective nodules of Lupinus mariae-josephae, a lupine endemic of basic-lime soils in Eastern Spain.</title>
        <authorList>
            <person name="Duran D."/>
            <person name="Rey L."/>
            <person name="Navarro A."/>
            <person name="Busquets A."/>
            <person name="Imperial J."/>
            <person name="Ruiz-Argueso T."/>
        </authorList>
    </citation>
    <scope>NUCLEOTIDE SEQUENCE [LARGE SCALE GENOMIC DNA]</scope>
    <source>
        <strain evidence="2 3">LmjM3</strain>
    </source>
</reference>
<dbReference type="Proteomes" id="UP000051913">
    <property type="component" value="Unassembled WGS sequence"/>
</dbReference>
<evidence type="ECO:0000313" key="3">
    <source>
        <dbReference type="Proteomes" id="UP000051913"/>
    </source>
</evidence>
<dbReference type="InterPro" id="IPR014737">
    <property type="entry name" value="Transposase_Tn5-like_C"/>
</dbReference>
<dbReference type="Pfam" id="PF01609">
    <property type="entry name" value="DDE_Tnp_1"/>
    <property type="match status" value="1"/>
</dbReference>
<dbReference type="NCBIfam" id="NF033590">
    <property type="entry name" value="transpos_IS4_3"/>
    <property type="match status" value="1"/>
</dbReference>
<proteinExistence type="predicted"/>
<dbReference type="InterPro" id="IPR047768">
    <property type="entry name" value="Tn5p-like"/>
</dbReference>
<protein>
    <submittedName>
        <fullName evidence="2">Transposase</fullName>
    </submittedName>
</protein>
<dbReference type="InterPro" id="IPR054836">
    <property type="entry name" value="Tn5_transposase"/>
</dbReference>
<dbReference type="EMBL" id="LLXX01000012">
    <property type="protein sequence ID" value="KRR13923.1"/>
    <property type="molecule type" value="Genomic_DNA"/>
</dbReference>
<dbReference type="InterPro" id="IPR002559">
    <property type="entry name" value="Transposase_11"/>
</dbReference>
<dbReference type="SUPFAM" id="SSF53098">
    <property type="entry name" value="Ribonuclease H-like"/>
    <property type="match status" value="1"/>
</dbReference>
<dbReference type="Gene3D" id="3.90.350.10">
    <property type="entry name" value="Transposase Inhibitor Protein From Tn5, Chain A, domain 1"/>
    <property type="match status" value="1"/>
</dbReference>